<dbReference type="OrthoDB" id="2747668at2"/>
<dbReference type="EMBL" id="APML01000016">
    <property type="protein sequence ID" value="ENH97730.1"/>
    <property type="molecule type" value="Genomic_DNA"/>
</dbReference>
<name>N4WTP5_9BACI</name>
<evidence type="ECO:0000313" key="2">
    <source>
        <dbReference type="Proteomes" id="UP000012283"/>
    </source>
</evidence>
<reference evidence="1 2" key="1">
    <citation type="submission" date="2013-03" db="EMBL/GenBank/DDBJ databases">
        <title>Draft genome sequence of Gracibacillus halophilus YIM-C55.5, a moderately halophilic and thermophilic organism from the Xiaochaidamu salt lake.</title>
        <authorList>
            <person name="Sugumar T."/>
            <person name="Polireddy D.R."/>
            <person name="Antony A."/>
            <person name="Madhava Y.R."/>
            <person name="Sivakumar N."/>
        </authorList>
    </citation>
    <scope>NUCLEOTIDE SEQUENCE [LARGE SCALE GENOMIC DNA]</scope>
    <source>
        <strain evidence="1 2">YIM-C55.5</strain>
    </source>
</reference>
<dbReference type="PATRIC" id="fig|1308866.3.peg.847"/>
<comment type="caution">
    <text evidence="1">The sequence shown here is derived from an EMBL/GenBank/DDBJ whole genome shotgun (WGS) entry which is preliminary data.</text>
</comment>
<dbReference type="AlphaFoldDB" id="N4WTP5"/>
<protein>
    <submittedName>
        <fullName evidence="1">Uncharacterized protein</fullName>
    </submittedName>
</protein>
<sequence length="102" mass="11614">MNAYKITPDEHLVELAGYHAYLDYQITDEIVVSGETYTEVNVNYDSFHGLDALTVQNISTKEYTVIYVGTNADQTEDLVTDFDLLTGLKHICRSMFINKNNK</sequence>
<organism evidence="1 2">
    <name type="scientific">Gracilibacillus halophilus YIM-C55.5</name>
    <dbReference type="NCBI Taxonomy" id="1308866"/>
    <lineage>
        <taxon>Bacteria</taxon>
        <taxon>Bacillati</taxon>
        <taxon>Bacillota</taxon>
        <taxon>Bacilli</taxon>
        <taxon>Bacillales</taxon>
        <taxon>Bacillaceae</taxon>
        <taxon>Gracilibacillus</taxon>
    </lineage>
</organism>
<dbReference type="STRING" id="1308866.J416_04171"/>
<dbReference type="Proteomes" id="UP000012283">
    <property type="component" value="Unassembled WGS sequence"/>
</dbReference>
<evidence type="ECO:0000313" key="1">
    <source>
        <dbReference type="EMBL" id="ENH97730.1"/>
    </source>
</evidence>
<keyword evidence="2" id="KW-1185">Reference proteome</keyword>
<proteinExistence type="predicted"/>
<accession>N4WTP5</accession>
<gene>
    <name evidence="1" type="ORF">J416_04171</name>
</gene>
<dbReference type="RefSeq" id="WP_003465282.1">
    <property type="nucleotide sequence ID" value="NZ_APML01000016.1"/>
</dbReference>